<comment type="caution">
    <text evidence="3">The sequence shown here is derived from an EMBL/GenBank/DDBJ whole genome shotgun (WGS) entry which is preliminary data.</text>
</comment>
<proteinExistence type="predicted"/>
<evidence type="ECO:0000256" key="2">
    <source>
        <dbReference type="SAM" id="SignalP"/>
    </source>
</evidence>
<keyword evidence="4" id="KW-1185">Reference proteome</keyword>
<accession>A0A2C5ZM34</accession>
<dbReference type="Proteomes" id="UP000226431">
    <property type="component" value="Unassembled WGS sequence"/>
</dbReference>
<dbReference type="EMBL" id="NJES01000003">
    <property type="protein sequence ID" value="PHH81076.1"/>
    <property type="molecule type" value="Genomic_DNA"/>
</dbReference>
<feature type="signal peptide" evidence="2">
    <location>
        <begin position="1"/>
        <end position="18"/>
    </location>
</feature>
<feature type="chain" id="PRO_5012180354" description="Hydrophobin" evidence="2">
    <location>
        <begin position="19"/>
        <end position="177"/>
    </location>
</feature>
<reference evidence="3 4" key="1">
    <citation type="submission" date="2017-06" db="EMBL/GenBank/DDBJ databases">
        <title>Ant-infecting Ophiocordyceps genomes reveal a high diversity of potential behavioral manipulation genes and a possible major role for enterotoxins.</title>
        <authorList>
            <person name="De Bekker C."/>
            <person name="Evans H.C."/>
            <person name="Brachmann A."/>
            <person name="Hughes D.P."/>
        </authorList>
    </citation>
    <scope>NUCLEOTIDE SEQUENCE [LARGE SCALE GENOMIC DNA]</scope>
    <source>
        <strain evidence="3 4">Map16</strain>
    </source>
</reference>
<evidence type="ECO:0000313" key="4">
    <source>
        <dbReference type="Proteomes" id="UP000226431"/>
    </source>
</evidence>
<evidence type="ECO:0000313" key="3">
    <source>
        <dbReference type="EMBL" id="PHH81076.1"/>
    </source>
</evidence>
<evidence type="ECO:0000256" key="1">
    <source>
        <dbReference type="SAM" id="MobiDB-lite"/>
    </source>
</evidence>
<protein>
    <recommendedName>
        <fullName evidence="5">Hydrophobin</fullName>
    </recommendedName>
</protein>
<feature type="region of interest" description="Disordered" evidence="1">
    <location>
        <begin position="93"/>
        <end position="112"/>
    </location>
</feature>
<evidence type="ECO:0008006" key="5">
    <source>
        <dbReference type="Google" id="ProtNLM"/>
    </source>
</evidence>
<dbReference type="AlphaFoldDB" id="A0A2C5ZM34"/>
<name>A0A2C5ZM34_9HYPO</name>
<organism evidence="3 4">
    <name type="scientific">Ophiocordyceps camponoti-rufipedis</name>
    <dbReference type="NCBI Taxonomy" id="2004952"/>
    <lineage>
        <taxon>Eukaryota</taxon>
        <taxon>Fungi</taxon>
        <taxon>Dikarya</taxon>
        <taxon>Ascomycota</taxon>
        <taxon>Pezizomycotina</taxon>
        <taxon>Sordariomycetes</taxon>
        <taxon>Hypocreomycetidae</taxon>
        <taxon>Hypocreales</taxon>
        <taxon>Ophiocordycipitaceae</taxon>
        <taxon>Ophiocordyceps</taxon>
    </lineage>
</organism>
<keyword evidence="2" id="KW-0732">Signal</keyword>
<sequence length="177" mass="18159">MVRLLVISALALAVSVNAVIEEDPAGRKNVGIAGAQFIGGTCVDDANCATGKSPFQQFYHDPSDFCSRLLLRCCWKSPERGLNAINTGGVKDVQGLGNQGNQGGQSNDPALARVGKGNRDQFITGPCATNADCTTDCCVSTLSSPEGKCSALAPAKDGDKLGCGTGPGERGLNGNNI</sequence>
<gene>
    <name evidence="3" type="ORF">CDD80_3358</name>
</gene>
<dbReference type="OrthoDB" id="2132010at2759"/>